<dbReference type="EMBL" id="CP046244">
    <property type="protein sequence ID" value="QGP94027.1"/>
    <property type="molecule type" value="Genomic_DNA"/>
</dbReference>
<proteinExistence type="predicted"/>
<feature type="transmembrane region" description="Helical" evidence="1">
    <location>
        <begin position="169"/>
        <end position="189"/>
    </location>
</feature>
<feature type="transmembrane region" description="Helical" evidence="1">
    <location>
        <begin position="225"/>
        <end position="241"/>
    </location>
</feature>
<feature type="domain" description="DUF112" evidence="2">
    <location>
        <begin position="12"/>
        <end position="253"/>
    </location>
</feature>
<keyword evidence="4" id="KW-1185">Reference proteome</keyword>
<feature type="transmembrane region" description="Helical" evidence="1">
    <location>
        <begin position="201"/>
        <end position="219"/>
    </location>
</feature>
<feature type="transmembrane region" description="Helical" evidence="1">
    <location>
        <begin position="248"/>
        <end position="265"/>
    </location>
</feature>
<reference evidence="3 4" key="1">
    <citation type="submission" date="2019-11" db="EMBL/GenBank/DDBJ databases">
        <title>Genome sequence of Moorella glycerini DSM11254.</title>
        <authorList>
            <person name="Poehlein A."/>
            <person name="Boeer T."/>
            <person name="Daniel R."/>
        </authorList>
    </citation>
    <scope>NUCLEOTIDE SEQUENCE [LARGE SCALE GENOMIC DNA]</scope>
    <source>
        <strain evidence="3 4">DSM 11254</strain>
    </source>
</reference>
<organism evidence="3 4">
    <name type="scientific">Neomoorella glycerini</name>
    <dbReference type="NCBI Taxonomy" id="55779"/>
    <lineage>
        <taxon>Bacteria</taxon>
        <taxon>Bacillati</taxon>
        <taxon>Bacillota</taxon>
        <taxon>Clostridia</taxon>
        <taxon>Neomoorellales</taxon>
        <taxon>Neomoorellaceae</taxon>
        <taxon>Neomoorella</taxon>
    </lineage>
</organism>
<feature type="transmembrane region" description="Helical" evidence="1">
    <location>
        <begin position="12"/>
        <end position="31"/>
    </location>
</feature>
<dbReference type="PANTHER" id="PTHR35342:SF5">
    <property type="entry name" value="TRICARBOXYLIC TRANSPORT PROTEIN"/>
    <property type="match status" value="1"/>
</dbReference>
<accession>A0A6I5ZX34</accession>
<dbReference type="OrthoDB" id="9781349at2"/>
<keyword evidence="1" id="KW-1133">Transmembrane helix</keyword>
<keyword evidence="1" id="KW-0812">Transmembrane</keyword>
<evidence type="ECO:0000256" key="1">
    <source>
        <dbReference type="SAM" id="Phobius"/>
    </source>
</evidence>
<dbReference type="InterPro" id="IPR002823">
    <property type="entry name" value="DUF112_TM"/>
</dbReference>
<dbReference type="AlphaFoldDB" id="A0A6I5ZX34"/>
<sequence>MIGCAFQTWPVSMNLFEGIPLIPVLIGLFAISEVLMTMEEIGEGSVTYQKISGALPTIKEYLSTHMAMLRGTVIGFLIGIVPGAGKAVASFIAYSEEKRASKHPELFGTGILEGVAAPEAANNAVVSGALVPLLALGIPGSAAAAILIGAFTIQGLQPGPLLFVKEPDLVYGLFASLLVGNIVMLAMGLMGTQLWAKVVTVPKNILTPIVLAMVIFAAYAESNNLFTVWLALLFGIIGYIMRKYDFPVAPVVLAVVLGEMIETSFRRALIISDGSLAIFISRPIASIILLISVISIGYQFFRGMKKAGR</sequence>
<dbReference type="PANTHER" id="PTHR35342">
    <property type="entry name" value="TRICARBOXYLIC TRANSPORT PROTEIN"/>
    <property type="match status" value="1"/>
</dbReference>
<feature type="transmembrane region" description="Helical" evidence="1">
    <location>
        <begin position="73"/>
        <end position="94"/>
    </location>
</feature>
<name>A0A6I5ZX34_9FIRM</name>
<feature type="transmembrane region" description="Helical" evidence="1">
    <location>
        <begin position="133"/>
        <end position="157"/>
    </location>
</feature>
<evidence type="ECO:0000259" key="2">
    <source>
        <dbReference type="Pfam" id="PF01970"/>
    </source>
</evidence>
<feature type="transmembrane region" description="Helical" evidence="1">
    <location>
        <begin position="277"/>
        <end position="301"/>
    </location>
</feature>
<dbReference type="Pfam" id="PF01970">
    <property type="entry name" value="TctA"/>
    <property type="match status" value="1"/>
</dbReference>
<gene>
    <name evidence="3" type="ORF">MGLY_34520</name>
</gene>
<protein>
    <submittedName>
        <fullName evidence="3">Tripartite tricarboxylate transporter TctA family protein</fullName>
    </submittedName>
</protein>
<keyword evidence="1" id="KW-0472">Membrane</keyword>
<dbReference type="Proteomes" id="UP000425916">
    <property type="component" value="Chromosome"/>
</dbReference>
<evidence type="ECO:0000313" key="3">
    <source>
        <dbReference type="EMBL" id="QGP94027.1"/>
    </source>
</evidence>
<evidence type="ECO:0000313" key="4">
    <source>
        <dbReference type="Proteomes" id="UP000425916"/>
    </source>
</evidence>